<proteinExistence type="predicted"/>
<dbReference type="GeneID" id="54474611"/>
<dbReference type="Proteomes" id="UP000799767">
    <property type="component" value="Unassembled WGS sequence"/>
</dbReference>
<dbReference type="AlphaFoldDB" id="A0A6A6PW17"/>
<organism evidence="3 4">
    <name type="scientific">Neohortaea acidophila</name>
    <dbReference type="NCBI Taxonomy" id="245834"/>
    <lineage>
        <taxon>Eukaryota</taxon>
        <taxon>Fungi</taxon>
        <taxon>Dikarya</taxon>
        <taxon>Ascomycota</taxon>
        <taxon>Pezizomycotina</taxon>
        <taxon>Dothideomycetes</taxon>
        <taxon>Dothideomycetidae</taxon>
        <taxon>Mycosphaerellales</taxon>
        <taxon>Teratosphaeriaceae</taxon>
        <taxon>Neohortaea</taxon>
    </lineage>
</organism>
<feature type="transmembrane region" description="Helical" evidence="1">
    <location>
        <begin position="83"/>
        <end position="101"/>
    </location>
</feature>
<dbReference type="RefSeq" id="XP_033590057.1">
    <property type="nucleotide sequence ID" value="XM_033733609.1"/>
</dbReference>
<dbReference type="PANTHER" id="PTHR40629">
    <property type="entry name" value="PRO41 PROTEIN"/>
    <property type="match status" value="1"/>
</dbReference>
<sequence>MGKLIKNHWARLVVLTAAAFHFGAALECYFWPKIFWDFATKNLDGAVKPVPILQTINIVFALISLMYEWPLKYVAGTTIHKSMVLRMFWLPLMSLSAALLYQGMNPAMYYLIGLGAYFWAYSEGEVICAVPWTLPKRHDIAPRSDKIWR</sequence>
<feature type="transmembrane region" description="Helical" evidence="1">
    <location>
        <begin position="107"/>
        <end position="134"/>
    </location>
</feature>
<keyword evidence="1" id="KW-1133">Transmembrane helix</keyword>
<evidence type="ECO:0000313" key="4">
    <source>
        <dbReference type="Proteomes" id="UP000799767"/>
    </source>
</evidence>
<keyword evidence="1" id="KW-0472">Membrane</keyword>
<dbReference type="Pfam" id="PF24853">
    <property type="entry name" value="DUF7727"/>
    <property type="match status" value="1"/>
</dbReference>
<dbReference type="InterPro" id="IPR056144">
    <property type="entry name" value="DUF7727"/>
</dbReference>
<evidence type="ECO:0000256" key="1">
    <source>
        <dbReference type="SAM" id="Phobius"/>
    </source>
</evidence>
<feature type="domain" description="DUF7727" evidence="2">
    <location>
        <begin position="1"/>
        <end position="125"/>
    </location>
</feature>
<keyword evidence="4" id="KW-1185">Reference proteome</keyword>
<evidence type="ECO:0000313" key="3">
    <source>
        <dbReference type="EMBL" id="KAF2483487.1"/>
    </source>
</evidence>
<name>A0A6A6PW17_9PEZI</name>
<evidence type="ECO:0000259" key="2">
    <source>
        <dbReference type="Pfam" id="PF24853"/>
    </source>
</evidence>
<protein>
    <recommendedName>
        <fullName evidence="2">DUF7727 domain-containing protein</fullName>
    </recommendedName>
</protein>
<reference evidence="3" key="1">
    <citation type="journal article" date="2020" name="Stud. Mycol.">
        <title>101 Dothideomycetes genomes: a test case for predicting lifestyles and emergence of pathogens.</title>
        <authorList>
            <person name="Haridas S."/>
            <person name="Albert R."/>
            <person name="Binder M."/>
            <person name="Bloem J."/>
            <person name="Labutti K."/>
            <person name="Salamov A."/>
            <person name="Andreopoulos B."/>
            <person name="Baker S."/>
            <person name="Barry K."/>
            <person name="Bills G."/>
            <person name="Bluhm B."/>
            <person name="Cannon C."/>
            <person name="Castanera R."/>
            <person name="Culley D."/>
            <person name="Daum C."/>
            <person name="Ezra D."/>
            <person name="Gonzalez J."/>
            <person name="Henrissat B."/>
            <person name="Kuo A."/>
            <person name="Liang C."/>
            <person name="Lipzen A."/>
            <person name="Lutzoni F."/>
            <person name="Magnuson J."/>
            <person name="Mondo S."/>
            <person name="Nolan M."/>
            <person name="Ohm R."/>
            <person name="Pangilinan J."/>
            <person name="Park H.-J."/>
            <person name="Ramirez L."/>
            <person name="Alfaro M."/>
            <person name="Sun H."/>
            <person name="Tritt A."/>
            <person name="Yoshinaga Y."/>
            <person name="Zwiers L.-H."/>
            <person name="Turgeon B."/>
            <person name="Goodwin S."/>
            <person name="Spatafora J."/>
            <person name="Crous P."/>
            <person name="Grigoriev I."/>
        </authorList>
    </citation>
    <scope>NUCLEOTIDE SEQUENCE</scope>
    <source>
        <strain evidence="3">CBS 113389</strain>
    </source>
</reference>
<accession>A0A6A6PW17</accession>
<dbReference type="PANTHER" id="PTHR40629:SF1">
    <property type="entry name" value="PRO41 PROTEIN"/>
    <property type="match status" value="1"/>
</dbReference>
<keyword evidence="1" id="KW-0812">Transmembrane</keyword>
<dbReference type="OrthoDB" id="2110422at2759"/>
<gene>
    <name evidence="3" type="ORF">BDY17DRAFT_297497</name>
</gene>
<feature type="transmembrane region" description="Helical" evidence="1">
    <location>
        <begin position="12"/>
        <end position="32"/>
    </location>
</feature>
<feature type="transmembrane region" description="Helical" evidence="1">
    <location>
        <begin position="52"/>
        <end position="71"/>
    </location>
</feature>
<dbReference type="EMBL" id="MU001635">
    <property type="protein sequence ID" value="KAF2483487.1"/>
    <property type="molecule type" value="Genomic_DNA"/>
</dbReference>